<evidence type="ECO:0000256" key="1">
    <source>
        <dbReference type="SAM" id="MobiDB-lite"/>
    </source>
</evidence>
<comment type="caution">
    <text evidence="2">The sequence shown here is derived from an EMBL/GenBank/DDBJ whole genome shotgun (WGS) entry which is preliminary data.</text>
</comment>
<reference evidence="2 3" key="1">
    <citation type="submission" date="2020-08" db="EMBL/GenBank/DDBJ databases">
        <title>Sequencing the genomes of 1000 actinobacteria strains.</title>
        <authorList>
            <person name="Klenk H.-P."/>
        </authorList>
    </citation>
    <scope>NUCLEOTIDE SEQUENCE [LARGE SCALE GENOMIC DNA]</scope>
    <source>
        <strain evidence="2 3">DSM 45362</strain>
    </source>
</reference>
<dbReference type="RefSeq" id="WP_184834765.1">
    <property type="nucleotide sequence ID" value="NZ_JACHMN010000002.1"/>
</dbReference>
<proteinExistence type="predicted"/>
<sequence>MTDVTRGVGASIPPFDLADPPEEPPDACADLRMWAVARELLAEHEPFEGSCESCGTTDVPCEGSTLAIQGLQVACGVPMATGAFWVHLMQVKGEQDSR</sequence>
<feature type="region of interest" description="Disordered" evidence="1">
    <location>
        <begin position="1"/>
        <end position="26"/>
    </location>
</feature>
<dbReference type="EMBL" id="JACHMN010000002">
    <property type="protein sequence ID" value="MBB5868664.1"/>
    <property type="molecule type" value="Genomic_DNA"/>
</dbReference>
<evidence type="ECO:0000313" key="2">
    <source>
        <dbReference type="EMBL" id="MBB5868664.1"/>
    </source>
</evidence>
<protein>
    <submittedName>
        <fullName evidence="2">Uncharacterized protein</fullName>
    </submittedName>
</protein>
<gene>
    <name evidence="2" type="ORF">F4553_002043</name>
</gene>
<name>A0A841BK66_9ACTN</name>
<accession>A0A841BK66</accession>
<evidence type="ECO:0000313" key="3">
    <source>
        <dbReference type="Proteomes" id="UP000587527"/>
    </source>
</evidence>
<dbReference type="AlphaFoldDB" id="A0A841BK66"/>
<keyword evidence="3" id="KW-1185">Reference proteome</keyword>
<organism evidence="2 3">
    <name type="scientific">Allocatelliglobosispora scoriae</name>
    <dbReference type="NCBI Taxonomy" id="643052"/>
    <lineage>
        <taxon>Bacteria</taxon>
        <taxon>Bacillati</taxon>
        <taxon>Actinomycetota</taxon>
        <taxon>Actinomycetes</taxon>
        <taxon>Micromonosporales</taxon>
        <taxon>Micromonosporaceae</taxon>
        <taxon>Allocatelliglobosispora</taxon>
    </lineage>
</organism>
<dbReference type="Proteomes" id="UP000587527">
    <property type="component" value="Unassembled WGS sequence"/>
</dbReference>